<dbReference type="NCBIfam" id="NF005091">
    <property type="entry name" value="PRK06522.2-2"/>
    <property type="match status" value="1"/>
</dbReference>
<dbReference type="EMBL" id="FNHI01000008">
    <property type="protein sequence ID" value="SDM43792.1"/>
    <property type="molecule type" value="Genomic_DNA"/>
</dbReference>
<keyword evidence="3" id="KW-0560">Oxidoreductase</keyword>
<proteinExistence type="inferred from homology"/>
<reference evidence="8" key="1">
    <citation type="submission" date="2016-10" db="EMBL/GenBank/DDBJ databases">
        <authorList>
            <person name="Varghese N."/>
            <person name="Submissions S."/>
        </authorList>
    </citation>
    <scope>NUCLEOTIDE SEQUENCE [LARGE SCALE GENOMIC DNA]</scope>
    <source>
        <strain evidence="8">CGMCC 4.7042</strain>
    </source>
</reference>
<comment type="similarity">
    <text evidence="1">Belongs to the ketopantoate reductase family.</text>
</comment>
<dbReference type="InterPro" id="IPR013328">
    <property type="entry name" value="6PGD_dom2"/>
</dbReference>
<protein>
    <submittedName>
        <fullName evidence="7">2-dehydropantoate 2-reductase</fullName>
    </submittedName>
</protein>
<evidence type="ECO:0000259" key="6">
    <source>
        <dbReference type="Pfam" id="PF08546"/>
    </source>
</evidence>
<dbReference type="PANTHER" id="PTHR21708">
    <property type="entry name" value="PROBABLE 2-DEHYDROPANTOATE 2-REDUCTASE"/>
    <property type="match status" value="1"/>
</dbReference>
<evidence type="ECO:0000256" key="2">
    <source>
        <dbReference type="ARBA" id="ARBA00022857"/>
    </source>
</evidence>
<dbReference type="PANTHER" id="PTHR21708:SF26">
    <property type="entry name" value="2-DEHYDROPANTOATE 2-REDUCTASE"/>
    <property type="match status" value="1"/>
</dbReference>
<dbReference type="SUPFAM" id="SSF48179">
    <property type="entry name" value="6-phosphogluconate dehydrogenase C-terminal domain-like"/>
    <property type="match status" value="1"/>
</dbReference>
<sequence>MERQGSRVHGWFDRIVTDGAPAASRREIGPSSGTGTKPVPAESFLERERPRAPRGEGDSVKAVVIGAGGIGGYFGGRLAAAGHDVRFVARGARLEALRRDGLTVQSPAGDLSLPVRATDDPGEIGEADYVLVCVKTRQLPSVLGTLAPLIGPDTAVLPLQNGVEAPAEVAAAVGQEAVVPGIAKIIAFLDGPGRIRHVGGAGSLTFGEWDNKETPRVKRLKDALDEAGVTAVVPDDIWRELWAKFLFVVPLGGLGAVTDATIGEFRSRPGTRRLLEEAMTEIHRLAQARGVALPADIVPATLAFVDQQPAEGTSSLHRDIASGRPSELEAWTGAVVRLGERSGTPTPVNGFLYEVLGLRESRAAQAR</sequence>
<keyword evidence="2" id="KW-0521">NADP</keyword>
<organism evidence="7 8">
    <name type="scientific">Streptomyces wuyuanensis</name>
    <dbReference type="NCBI Taxonomy" id="1196353"/>
    <lineage>
        <taxon>Bacteria</taxon>
        <taxon>Bacillati</taxon>
        <taxon>Actinomycetota</taxon>
        <taxon>Actinomycetes</taxon>
        <taxon>Kitasatosporales</taxon>
        <taxon>Streptomycetaceae</taxon>
        <taxon>Streptomyces</taxon>
    </lineage>
</organism>
<dbReference type="NCBIfam" id="TIGR00745">
    <property type="entry name" value="apbA_panE"/>
    <property type="match status" value="1"/>
</dbReference>
<evidence type="ECO:0000256" key="3">
    <source>
        <dbReference type="ARBA" id="ARBA00023002"/>
    </source>
</evidence>
<feature type="region of interest" description="Disordered" evidence="4">
    <location>
        <begin position="19"/>
        <end position="56"/>
    </location>
</feature>
<accession>A0A1G9T839</accession>
<evidence type="ECO:0000313" key="8">
    <source>
        <dbReference type="Proteomes" id="UP000199063"/>
    </source>
</evidence>
<dbReference type="SUPFAM" id="SSF51735">
    <property type="entry name" value="NAD(P)-binding Rossmann-fold domains"/>
    <property type="match status" value="1"/>
</dbReference>
<keyword evidence="8" id="KW-1185">Reference proteome</keyword>
<dbReference type="Pfam" id="PF08546">
    <property type="entry name" value="ApbA_C"/>
    <property type="match status" value="1"/>
</dbReference>
<name>A0A1G9T839_9ACTN</name>
<feature type="compositionally biased region" description="Basic and acidic residues" evidence="4">
    <location>
        <begin position="44"/>
        <end position="56"/>
    </location>
</feature>
<dbReference type="InterPro" id="IPR013752">
    <property type="entry name" value="KPA_reductase"/>
</dbReference>
<feature type="domain" description="Ketopantoate reductase C-terminal" evidence="6">
    <location>
        <begin position="236"/>
        <end position="358"/>
    </location>
</feature>
<evidence type="ECO:0000259" key="5">
    <source>
        <dbReference type="Pfam" id="PF02558"/>
    </source>
</evidence>
<dbReference type="FunFam" id="1.10.1040.10:FF:000017">
    <property type="entry name" value="2-dehydropantoate 2-reductase"/>
    <property type="match status" value="1"/>
</dbReference>
<feature type="domain" description="Ketopantoate reductase N-terminal" evidence="5">
    <location>
        <begin position="63"/>
        <end position="211"/>
    </location>
</feature>
<dbReference type="Gene3D" id="3.40.50.720">
    <property type="entry name" value="NAD(P)-binding Rossmann-like Domain"/>
    <property type="match status" value="1"/>
</dbReference>
<dbReference type="Gene3D" id="1.10.1040.10">
    <property type="entry name" value="N-(1-d-carboxylethyl)-l-norvaline Dehydrogenase, domain 2"/>
    <property type="match status" value="1"/>
</dbReference>
<dbReference type="STRING" id="1196353.SAMN05444921_108117"/>
<dbReference type="AlphaFoldDB" id="A0A1G9T839"/>
<evidence type="ECO:0000313" key="7">
    <source>
        <dbReference type="EMBL" id="SDM43792.1"/>
    </source>
</evidence>
<dbReference type="GO" id="GO:0008677">
    <property type="term" value="F:2-dehydropantoate 2-reductase activity"/>
    <property type="evidence" value="ECO:0007669"/>
    <property type="project" value="InterPro"/>
</dbReference>
<dbReference type="GO" id="GO:0005737">
    <property type="term" value="C:cytoplasm"/>
    <property type="evidence" value="ECO:0007669"/>
    <property type="project" value="TreeGrafter"/>
</dbReference>
<dbReference type="InterPro" id="IPR051402">
    <property type="entry name" value="KPR-Related"/>
</dbReference>
<dbReference type="InterPro" id="IPR008927">
    <property type="entry name" value="6-PGluconate_DH-like_C_sf"/>
</dbReference>
<dbReference type="Pfam" id="PF02558">
    <property type="entry name" value="ApbA"/>
    <property type="match status" value="1"/>
</dbReference>
<gene>
    <name evidence="7" type="ORF">SAMN05444921_108117</name>
</gene>
<dbReference type="Proteomes" id="UP000199063">
    <property type="component" value="Unassembled WGS sequence"/>
</dbReference>
<dbReference type="GO" id="GO:0015940">
    <property type="term" value="P:pantothenate biosynthetic process"/>
    <property type="evidence" value="ECO:0007669"/>
    <property type="project" value="InterPro"/>
</dbReference>
<evidence type="ECO:0000256" key="4">
    <source>
        <dbReference type="SAM" id="MobiDB-lite"/>
    </source>
</evidence>
<dbReference type="InterPro" id="IPR003710">
    <property type="entry name" value="ApbA"/>
</dbReference>
<dbReference type="FunFam" id="3.40.50.720:FF:000307">
    <property type="entry name" value="2-dehydropantoate 2-reductase"/>
    <property type="match status" value="1"/>
</dbReference>
<evidence type="ECO:0000256" key="1">
    <source>
        <dbReference type="ARBA" id="ARBA00007870"/>
    </source>
</evidence>
<dbReference type="InterPro" id="IPR036291">
    <property type="entry name" value="NAD(P)-bd_dom_sf"/>
</dbReference>
<dbReference type="InterPro" id="IPR013332">
    <property type="entry name" value="KPR_N"/>
</dbReference>